<keyword evidence="2 5" id="KW-0812">Transmembrane</keyword>
<keyword evidence="3 5" id="KW-1133">Transmembrane helix</keyword>
<keyword evidence="4 5" id="KW-0472">Membrane</keyword>
<evidence type="ECO:0000256" key="4">
    <source>
        <dbReference type="ARBA" id="ARBA00023136"/>
    </source>
</evidence>
<feature type="transmembrane region" description="Helical" evidence="5">
    <location>
        <begin position="21"/>
        <end position="44"/>
    </location>
</feature>
<reference evidence="6 7" key="1">
    <citation type="submission" date="2023-10" db="EMBL/GenBank/DDBJ databases">
        <title>Complete genome sequence of a Sphingomonadaceae bacterium.</title>
        <authorList>
            <person name="Yan C."/>
        </authorList>
    </citation>
    <scope>NUCLEOTIDE SEQUENCE [LARGE SCALE GENOMIC DNA]</scope>
    <source>
        <strain evidence="6 7">SCSIO 66989</strain>
    </source>
</reference>
<evidence type="ECO:0000313" key="7">
    <source>
        <dbReference type="Proteomes" id="UP001302429"/>
    </source>
</evidence>
<evidence type="ECO:0000256" key="3">
    <source>
        <dbReference type="ARBA" id="ARBA00022989"/>
    </source>
</evidence>
<accession>A0AA97F897</accession>
<sequence length="249" mass="27282">MLVEAFFASVRQLTDRAILKILAKSALVTLLFFVGLGFVFWWAVDWLTELLVGWMRGSLGDWAYILAYQETAATIFAAGMVLLASWLWFRAIAAALIPIFGDDVVVAVERKHYPHALVRARTIGFAEGLGLGLKSLGRTLGYNLLFLPAYIVLAFTGVGLAALLLLVNAMLLGRDFDDMMRARHGEAYGLHQPDDKMFPSLTRFLLGLVTAGILTIPLVNFLGMIIGTAMAAHMAQSRTVKEHVKAQAA</sequence>
<dbReference type="Pfam" id="PF07264">
    <property type="entry name" value="EI24"/>
    <property type="match status" value="1"/>
</dbReference>
<evidence type="ECO:0000256" key="5">
    <source>
        <dbReference type="SAM" id="Phobius"/>
    </source>
</evidence>
<proteinExistence type="predicted"/>
<protein>
    <submittedName>
        <fullName evidence="6">EI24 domain-containing protein</fullName>
    </submittedName>
</protein>
<dbReference type="EMBL" id="CP136594">
    <property type="protein sequence ID" value="WOE75321.1"/>
    <property type="molecule type" value="Genomic_DNA"/>
</dbReference>
<evidence type="ECO:0000256" key="2">
    <source>
        <dbReference type="ARBA" id="ARBA00022692"/>
    </source>
</evidence>
<keyword evidence="7" id="KW-1185">Reference proteome</keyword>
<dbReference type="AlphaFoldDB" id="A0AA97F897"/>
<feature type="transmembrane region" description="Helical" evidence="5">
    <location>
        <begin position="204"/>
        <end position="232"/>
    </location>
</feature>
<feature type="transmembrane region" description="Helical" evidence="5">
    <location>
        <begin position="64"/>
        <end position="89"/>
    </location>
</feature>
<dbReference type="Proteomes" id="UP001302429">
    <property type="component" value="Chromosome"/>
</dbReference>
<organism evidence="6 7">
    <name type="scientific">Alterisphingorhabdus coralli</name>
    <dbReference type="NCBI Taxonomy" id="3071408"/>
    <lineage>
        <taxon>Bacteria</taxon>
        <taxon>Pseudomonadati</taxon>
        <taxon>Pseudomonadota</taxon>
        <taxon>Alphaproteobacteria</taxon>
        <taxon>Sphingomonadales</taxon>
        <taxon>Sphingomonadaceae</taxon>
        <taxon>Alterisphingorhabdus (ex Yan et al. 2024)</taxon>
    </lineage>
</organism>
<name>A0AA97F897_9SPHN</name>
<dbReference type="InterPro" id="IPR059112">
    <property type="entry name" value="CysZ/EI24"/>
</dbReference>
<comment type="subcellular location">
    <subcellularLocation>
        <location evidence="1">Membrane</location>
        <topology evidence="1">Multi-pass membrane protein</topology>
    </subcellularLocation>
</comment>
<evidence type="ECO:0000256" key="1">
    <source>
        <dbReference type="ARBA" id="ARBA00004141"/>
    </source>
</evidence>
<dbReference type="KEGG" id="acoa:RB602_00990"/>
<gene>
    <name evidence="6" type="ORF">RB602_00990</name>
</gene>
<feature type="transmembrane region" description="Helical" evidence="5">
    <location>
        <begin position="144"/>
        <end position="171"/>
    </location>
</feature>
<evidence type="ECO:0000313" key="6">
    <source>
        <dbReference type="EMBL" id="WOE75321.1"/>
    </source>
</evidence>
<dbReference type="RefSeq" id="WP_317082122.1">
    <property type="nucleotide sequence ID" value="NZ_CP136594.1"/>
</dbReference>